<comment type="caution">
    <text evidence="1">The sequence shown here is derived from an EMBL/GenBank/DDBJ whole genome shotgun (WGS) entry which is preliminary data.</text>
</comment>
<sequence length="246" mass="28279">MKKLILIPIIFVFSCLTVYGDYTFEVVSENHDETVTEVKQADDAKVDTRNAIENYKKVMSNDNEVYIVRNQLAYNKKREKDIADEIDKLEKQLESLPKIVKREYQQFDHMLESTDDDIADNTWISFEDAFNKKKKELEDRISVLKGDLVVVRTRIAKLKLDLETLETVSNISNPFVQTTSGDSVDDKAQKALQAKNNLKDIVKQVTYKETKDLLGDVQHNTLGVCEFSCGRSNCYTCNLLYGKKTK</sequence>
<gene>
    <name evidence="1" type="ORF">SCARUB_00768</name>
</gene>
<dbReference type="Proteomes" id="UP000094056">
    <property type="component" value="Unassembled WGS sequence"/>
</dbReference>
<dbReference type="PROSITE" id="PS51257">
    <property type="entry name" value="PROKAR_LIPOPROTEIN"/>
    <property type="match status" value="1"/>
</dbReference>
<proteinExistence type="predicted"/>
<evidence type="ECO:0000313" key="1">
    <source>
        <dbReference type="EMBL" id="ODS34095.1"/>
    </source>
</evidence>
<accession>A0A1E3XEP0</accession>
<dbReference type="AlphaFoldDB" id="A0A1E3XEP0"/>
<organism evidence="1 2">
    <name type="scientific">Candidatus Scalindua rubra</name>
    <dbReference type="NCBI Taxonomy" id="1872076"/>
    <lineage>
        <taxon>Bacteria</taxon>
        <taxon>Pseudomonadati</taxon>
        <taxon>Planctomycetota</taxon>
        <taxon>Candidatus Brocadiia</taxon>
        <taxon>Candidatus Brocadiales</taxon>
        <taxon>Candidatus Scalinduaceae</taxon>
        <taxon>Candidatus Scalindua</taxon>
    </lineage>
</organism>
<reference evidence="1 2" key="1">
    <citation type="submission" date="2016-07" db="EMBL/GenBank/DDBJ databases">
        <title>Draft genome of Scalindua rubra, obtained from a brine-seawater interface in the Red Sea, sheds light on salt adaptation in anammox bacteria.</title>
        <authorList>
            <person name="Speth D.R."/>
            <person name="Lagkouvardos I."/>
            <person name="Wang Y."/>
            <person name="Qian P.-Y."/>
            <person name="Dutilh B.E."/>
            <person name="Jetten M.S."/>
        </authorList>
    </citation>
    <scope>NUCLEOTIDE SEQUENCE [LARGE SCALE GENOMIC DNA]</scope>
    <source>
        <strain evidence="1">BSI-1</strain>
    </source>
</reference>
<name>A0A1E3XEP0_9BACT</name>
<evidence type="ECO:0000313" key="2">
    <source>
        <dbReference type="Proteomes" id="UP000094056"/>
    </source>
</evidence>
<dbReference type="EMBL" id="MAYW01000013">
    <property type="protein sequence ID" value="ODS34095.1"/>
    <property type="molecule type" value="Genomic_DNA"/>
</dbReference>
<protein>
    <submittedName>
        <fullName evidence="1">Uncharacterized protein</fullName>
    </submittedName>
</protein>